<evidence type="ECO:0000313" key="7">
    <source>
        <dbReference type="EMBL" id="MDV4344106.1"/>
    </source>
</evidence>
<keyword evidence="8" id="KW-1185">Reference proteome</keyword>
<keyword evidence="4" id="KW-0547">Nucleotide-binding</keyword>
<dbReference type="Proteomes" id="UP001273768">
    <property type="component" value="Unassembled WGS sequence"/>
</dbReference>
<dbReference type="Pfam" id="PF01934">
    <property type="entry name" value="HepT-like"/>
    <property type="match status" value="1"/>
</dbReference>
<evidence type="ECO:0000256" key="3">
    <source>
        <dbReference type="ARBA" id="ARBA00022722"/>
    </source>
</evidence>
<dbReference type="Gene3D" id="1.20.120.580">
    <property type="entry name" value="bsu32300-like"/>
    <property type="match status" value="1"/>
</dbReference>
<keyword evidence="2" id="KW-1277">Toxin-antitoxin system</keyword>
<dbReference type="EMBL" id="JABFFQ010000018">
    <property type="protein sequence ID" value="MDV4344106.1"/>
    <property type="molecule type" value="Genomic_DNA"/>
</dbReference>
<evidence type="ECO:0000313" key="8">
    <source>
        <dbReference type="Proteomes" id="UP001273768"/>
    </source>
</evidence>
<evidence type="ECO:0000256" key="4">
    <source>
        <dbReference type="ARBA" id="ARBA00022741"/>
    </source>
</evidence>
<comment type="similarity">
    <text evidence="6">Belongs to the HepT RNase toxin family.</text>
</comment>
<gene>
    <name evidence="7" type="ORF">HL657_13215</name>
</gene>
<reference evidence="7 8" key="1">
    <citation type="submission" date="2020-05" db="EMBL/GenBank/DDBJ databases">
        <title>Isolation and characterization of methanoarchaea from a cold seep at offshore SW Taiwan.</title>
        <authorList>
            <person name="Chen Y.-W."/>
            <person name="Chen S.-C."/>
            <person name="Lai M.-C."/>
        </authorList>
    </citation>
    <scope>NUCLEOTIDE SEQUENCE [LARGE SCALE GENOMIC DNA]</scope>
    <source>
        <strain evidence="7 8">YWC-01</strain>
    </source>
</reference>
<dbReference type="PANTHER" id="PTHR34139">
    <property type="entry name" value="UPF0331 PROTEIN MJ0127"/>
    <property type="match status" value="1"/>
</dbReference>
<accession>A0ABU3Z5K2</accession>
<dbReference type="InterPro" id="IPR037038">
    <property type="entry name" value="HepT-like_sf"/>
</dbReference>
<sequence length="117" mass="13374">MRDGNERLLDMLEAIEEIERYAIRGRDAFLQDELVQVWMVHHLQIIGEAAARLPSRLRSASPGVPWKQVIGLRNILVHAYFRVDPDEIWVVVDRDIPALREEVVALLSAFTDTEDAG</sequence>
<dbReference type="InterPro" id="IPR051813">
    <property type="entry name" value="HepT_RNase_toxin"/>
</dbReference>
<keyword evidence="1" id="KW-0597">Phosphoprotein</keyword>
<comment type="caution">
    <text evidence="7">The sequence shown here is derived from an EMBL/GenBank/DDBJ whole genome shotgun (WGS) entry which is preliminary data.</text>
</comment>
<keyword evidence="5" id="KW-0378">Hydrolase</keyword>
<evidence type="ECO:0000256" key="1">
    <source>
        <dbReference type="ARBA" id="ARBA00022553"/>
    </source>
</evidence>
<evidence type="ECO:0000256" key="5">
    <source>
        <dbReference type="ARBA" id="ARBA00022801"/>
    </source>
</evidence>
<dbReference type="RefSeq" id="WP_317297287.1">
    <property type="nucleotide sequence ID" value="NZ_JABFFQ010000018.1"/>
</dbReference>
<dbReference type="PANTHER" id="PTHR34139:SF1">
    <property type="entry name" value="RNASE MJ1380-RELATED"/>
    <property type="match status" value="1"/>
</dbReference>
<name>A0ABU3Z5K2_9EURY</name>
<keyword evidence="3" id="KW-0540">Nuclease</keyword>
<organism evidence="7 8">
    <name type="scientific">Methanoculleus nereidis</name>
    <dbReference type="NCBI Taxonomy" id="2735141"/>
    <lineage>
        <taxon>Archaea</taxon>
        <taxon>Methanobacteriati</taxon>
        <taxon>Methanobacteriota</taxon>
        <taxon>Stenosarchaea group</taxon>
        <taxon>Methanomicrobia</taxon>
        <taxon>Methanomicrobiales</taxon>
        <taxon>Methanomicrobiaceae</taxon>
        <taxon>Methanoculleus</taxon>
    </lineage>
</organism>
<evidence type="ECO:0000256" key="6">
    <source>
        <dbReference type="ARBA" id="ARBA00024207"/>
    </source>
</evidence>
<evidence type="ECO:0000256" key="2">
    <source>
        <dbReference type="ARBA" id="ARBA00022649"/>
    </source>
</evidence>
<proteinExistence type="inferred from homology"/>
<protein>
    <submittedName>
        <fullName evidence="7">DUF86 domain-containing protein</fullName>
    </submittedName>
</protein>
<dbReference type="InterPro" id="IPR008201">
    <property type="entry name" value="HepT-like"/>
</dbReference>